<name>A0A433VGD4_9CYAN</name>
<dbReference type="RefSeq" id="WP_127082401.1">
    <property type="nucleotide sequence ID" value="NZ_RSCL01000009.1"/>
</dbReference>
<sequence>MFFWEEDSIEYELFKQYELPLIALGVDFSNQDVCDALEGCTYGLEDAFRSAIEYILWLKEHDREVFPNAVLISALQRQWKPSHWHSGYFDKPDVQSIGQKWWNGAAKMWGWDIRNQLVSDVCYEDGKEFILFMNGKSLLVETAWRWGWERVREFAET</sequence>
<proteinExistence type="predicted"/>
<reference evidence="1" key="1">
    <citation type="submission" date="2018-12" db="EMBL/GenBank/DDBJ databases">
        <authorList>
            <person name="Will S."/>
            <person name="Neumann-Schaal M."/>
            <person name="Henke P."/>
        </authorList>
    </citation>
    <scope>NUCLEOTIDE SEQUENCE</scope>
    <source>
        <strain evidence="1">PCC 7102</strain>
    </source>
</reference>
<comment type="caution">
    <text evidence="1">The sequence shown here is derived from an EMBL/GenBank/DDBJ whole genome shotgun (WGS) entry which is preliminary data.</text>
</comment>
<dbReference type="Proteomes" id="UP000271624">
    <property type="component" value="Unassembled WGS sequence"/>
</dbReference>
<dbReference type="AlphaFoldDB" id="A0A433VGD4"/>
<evidence type="ECO:0000313" key="2">
    <source>
        <dbReference type="Proteomes" id="UP000271624"/>
    </source>
</evidence>
<dbReference type="EMBL" id="RSCL01000009">
    <property type="protein sequence ID" value="RUT05153.1"/>
    <property type="molecule type" value="Genomic_DNA"/>
</dbReference>
<evidence type="ECO:0000313" key="1">
    <source>
        <dbReference type="EMBL" id="RUT05153.1"/>
    </source>
</evidence>
<protein>
    <submittedName>
        <fullName evidence="1">Uncharacterized protein</fullName>
    </submittedName>
</protein>
<reference evidence="1" key="2">
    <citation type="journal article" date="2019" name="Genome Biol. Evol.">
        <title>Day and night: Metabolic profiles and evolutionary relationships of six axenic non-marine cyanobacteria.</title>
        <authorList>
            <person name="Will S.E."/>
            <person name="Henke P."/>
            <person name="Boedeker C."/>
            <person name="Huang S."/>
            <person name="Brinkmann H."/>
            <person name="Rohde M."/>
            <person name="Jarek M."/>
            <person name="Friedl T."/>
            <person name="Seufert S."/>
            <person name="Schumacher M."/>
            <person name="Overmann J."/>
            <person name="Neumann-Schaal M."/>
            <person name="Petersen J."/>
        </authorList>
    </citation>
    <scope>NUCLEOTIDE SEQUENCE [LARGE SCALE GENOMIC DNA]</scope>
    <source>
        <strain evidence="1">PCC 7102</strain>
    </source>
</reference>
<keyword evidence="2" id="KW-1185">Reference proteome</keyword>
<dbReference type="OrthoDB" id="510677at2"/>
<accession>A0A433VGD4</accession>
<organism evidence="1 2">
    <name type="scientific">Dulcicalothrix desertica PCC 7102</name>
    <dbReference type="NCBI Taxonomy" id="232991"/>
    <lineage>
        <taxon>Bacteria</taxon>
        <taxon>Bacillati</taxon>
        <taxon>Cyanobacteriota</taxon>
        <taxon>Cyanophyceae</taxon>
        <taxon>Nostocales</taxon>
        <taxon>Calotrichaceae</taxon>
        <taxon>Dulcicalothrix</taxon>
    </lineage>
</organism>
<gene>
    <name evidence="1" type="ORF">DSM106972_039740</name>
</gene>